<evidence type="ECO:0000256" key="2">
    <source>
        <dbReference type="ARBA" id="ARBA00022679"/>
    </source>
</evidence>
<protein>
    <recommendedName>
        <fullName evidence="3">Sulfotransferase domain-containing protein</fullName>
    </recommendedName>
</protein>
<evidence type="ECO:0000259" key="3">
    <source>
        <dbReference type="Pfam" id="PF00685"/>
    </source>
</evidence>
<name>A0A9J6F6H8_RHIMP</name>
<reference evidence="4" key="1">
    <citation type="journal article" date="2020" name="Cell">
        <title>Large-Scale Comparative Analyses of Tick Genomes Elucidate Their Genetic Diversity and Vector Capacities.</title>
        <authorList>
            <consortium name="Tick Genome and Microbiome Consortium (TIGMIC)"/>
            <person name="Jia N."/>
            <person name="Wang J."/>
            <person name="Shi W."/>
            <person name="Du L."/>
            <person name="Sun Y."/>
            <person name="Zhan W."/>
            <person name="Jiang J.F."/>
            <person name="Wang Q."/>
            <person name="Zhang B."/>
            <person name="Ji P."/>
            <person name="Bell-Sakyi L."/>
            <person name="Cui X.M."/>
            <person name="Yuan T.T."/>
            <person name="Jiang B.G."/>
            <person name="Yang W.F."/>
            <person name="Lam T.T."/>
            <person name="Chang Q.C."/>
            <person name="Ding S.J."/>
            <person name="Wang X.J."/>
            <person name="Zhu J.G."/>
            <person name="Ruan X.D."/>
            <person name="Zhao L."/>
            <person name="Wei J.T."/>
            <person name="Ye R.Z."/>
            <person name="Que T.C."/>
            <person name="Du C.H."/>
            <person name="Zhou Y.H."/>
            <person name="Cheng J.X."/>
            <person name="Dai P.F."/>
            <person name="Guo W.B."/>
            <person name="Han X.H."/>
            <person name="Huang E.J."/>
            <person name="Li L.F."/>
            <person name="Wei W."/>
            <person name="Gao Y.C."/>
            <person name="Liu J.Z."/>
            <person name="Shao H.Z."/>
            <person name="Wang X."/>
            <person name="Wang C.C."/>
            <person name="Yang T.C."/>
            <person name="Huo Q.B."/>
            <person name="Li W."/>
            <person name="Chen H.Y."/>
            <person name="Chen S.E."/>
            <person name="Zhou L.G."/>
            <person name="Ni X.B."/>
            <person name="Tian J.H."/>
            <person name="Sheng Y."/>
            <person name="Liu T."/>
            <person name="Pan Y.S."/>
            <person name="Xia L.Y."/>
            <person name="Li J."/>
            <person name="Zhao F."/>
            <person name="Cao W.C."/>
        </authorList>
    </citation>
    <scope>NUCLEOTIDE SEQUENCE</scope>
    <source>
        <strain evidence="4">Rmic-2018</strain>
    </source>
</reference>
<dbReference type="AlphaFoldDB" id="A0A9J6F6H8"/>
<dbReference type="EMBL" id="JABSTU010000001">
    <property type="protein sequence ID" value="KAH8042786.1"/>
    <property type="molecule type" value="Genomic_DNA"/>
</dbReference>
<gene>
    <name evidence="4" type="ORF">HPB51_025838</name>
</gene>
<sequence length="110" mass="12681">MTEEGKYVYIARNPWDVCVSLYHMMTNMRAFEFQDGASEDFAHAFFSGDTGFGDYFEHVAAGYALREQPNVFFVTYEELKQNAIEVVRRLAYFLGGQYGHALQQDEALLQ</sequence>
<dbReference type="SUPFAM" id="SSF52540">
    <property type="entry name" value="P-loop containing nucleoside triphosphate hydrolases"/>
    <property type="match status" value="1"/>
</dbReference>
<keyword evidence="2" id="KW-0808">Transferase</keyword>
<comment type="similarity">
    <text evidence="1">Belongs to the sulfotransferase 1 family.</text>
</comment>
<evidence type="ECO:0000256" key="1">
    <source>
        <dbReference type="ARBA" id="ARBA00005771"/>
    </source>
</evidence>
<comment type="caution">
    <text evidence="4">The sequence shown here is derived from an EMBL/GenBank/DDBJ whole genome shotgun (WGS) entry which is preliminary data.</text>
</comment>
<dbReference type="InterPro" id="IPR000863">
    <property type="entry name" value="Sulfotransferase_dom"/>
</dbReference>
<proteinExistence type="inferred from homology"/>
<evidence type="ECO:0000313" key="4">
    <source>
        <dbReference type="EMBL" id="KAH8042786.1"/>
    </source>
</evidence>
<keyword evidence="5" id="KW-1185">Reference proteome</keyword>
<dbReference type="GO" id="GO:0008146">
    <property type="term" value="F:sulfotransferase activity"/>
    <property type="evidence" value="ECO:0007669"/>
    <property type="project" value="InterPro"/>
</dbReference>
<accession>A0A9J6F6H8</accession>
<organism evidence="4 5">
    <name type="scientific">Rhipicephalus microplus</name>
    <name type="common">Cattle tick</name>
    <name type="synonym">Boophilus microplus</name>
    <dbReference type="NCBI Taxonomy" id="6941"/>
    <lineage>
        <taxon>Eukaryota</taxon>
        <taxon>Metazoa</taxon>
        <taxon>Ecdysozoa</taxon>
        <taxon>Arthropoda</taxon>
        <taxon>Chelicerata</taxon>
        <taxon>Arachnida</taxon>
        <taxon>Acari</taxon>
        <taxon>Parasitiformes</taxon>
        <taxon>Ixodida</taxon>
        <taxon>Ixodoidea</taxon>
        <taxon>Ixodidae</taxon>
        <taxon>Rhipicephalinae</taxon>
        <taxon>Rhipicephalus</taxon>
        <taxon>Boophilus</taxon>
    </lineage>
</organism>
<evidence type="ECO:0000313" key="5">
    <source>
        <dbReference type="Proteomes" id="UP000821866"/>
    </source>
</evidence>
<dbReference type="Proteomes" id="UP000821866">
    <property type="component" value="Chromosome 1"/>
</dbReference>
<dbReference type="Pfam" id="PF00685">
    <property type="entry name" value="Sulfotransfer_1"/>
    <property type="match status" value="1"/>
</dbReference>
<dbReference type="PANTHER" id="PTHR11783">
    <property type="entry name" value="SULFOTRANSFERASE SULT"/>
    <property type="match status" value="1"/>
</dbReference>
<dbReference type="Gene3D" id="3.40.50.300">
    <property type="entry name" value="P-loop containing nucleotide triphosphate hydrolases"/>
    <property type="match status" value="1"/>
</dbReference>
<feature type="domain" description="Sulfotransferase" evidence="3">
    <location>
        <begin position="4"/>
        <end position="97"/>
    </location>
</feature>
<dbReference type="InterPro" id="IPR027417">
    <property type="entry name" value="P-loop_NTPase"/>
</dbReference>
<reference evidence="4" key="2">
    <citation type="submission" date="2021-09" db="EMBL/GenBank/DDBJ databases">
        <authorList>
            <person name="Jia N."/>
            <person name="Wang J."/>
            <person name="Shi W."/>
            <person name="Du L."/>
            <person name="Sun Y."/>
            <person name="Zhan W."/>
            <person name="Jiang J."/>
            <person name="Wang Q."/>
            <person name="Zhang B."/>
            <person name="Ji P."/>
            <person name="Sakyi L.B."/>
            <person name="Cui X."/>
            <person name="Yuan T."/>
            <person name="Jiang B."/>
            <person name="Yang W."/>
            <person name="Lam T.T.-Y."/>
            <person name="Chang Q."/>
            <person name="Ding S."/>
            <person name="Wang X."/>
            <person name="Zhu J."/>
            <person name="Ruan X."/>
            <person name="Zhao L."/>
            <person name="Wei J."/>
            <person name="Que T."/>
            <person name="Du C."/>
            <person name="Cheng J."/>
            <person name="Dai P."/>
            <person name="Han X."/>
            <person name="Huang E."/>
            <person name="Gao Y."/>
            <person name="Liu J."/>
            <person name="Shao H."/>
            <person name="Ye R."/>
            <person name="Li L."/>
            <person name="Wei W."/>
            <person name="Wang X."/>
            <person name="Wang C."/>
            <person name="Huo Q."/>
            <person name="Li W."/>
            <person name="Guo W."/>
            <person name="Chen H."/>
            <person name="Chen S."/>
            <person name="Zhou L."/>
            <person name="Zhou L."/>
            <person name="Ni X."/>
            <person name="Tian J."/>
            <person name="Zhou Y."/>
            <person name="Sheng Y."/>
            <person name="Liu T."/>
            <person name="Pan Y."/>
            <person name="Xia L."/>
            <person name="Li J."/>
            <person name="Zhao F."/>
            <person name="Cao W."/>
        </authorList>
    </citation>
    <scope>NUCLEOTIDE SEQUENCE</scope>
    <source>
        <strain evidence="4">Rmic-2018</strain>
        <tissue evidence="4">Larvae</tissue>
    </source>
</reference>